<reference evidence="5 6" key="1">
    <citation type="submission" date="2018-08" db="EMBL/GenBank/DDBJ databases">
        <title>A genome reference for cultivated species of the human gut microbiota.</title>
        <authorList>
            <person name="Zou Y."/>
            <person name="Xue W."/>
            <person name="Luo G."/>
        </authorList>
    </citation>
    <scope>NUCLEOTIDE SEQUENCE [LARGE SCALE GENOMIC DNA]</scope>
    <source>
        <strain evidence="5 6">AF45-17</strain>
    </source>
</reference>
<dbReference type="InterPro" id="IPR026816">
    <property type="entry name" value="Flavodoxin_dom"/>
</dbReference>
<dbReference type="SUPFAM" id="SSF52218">
    <property type="entry name" value="Flavoproteins"/>
    <property type="match status" value="1"/>
</dbReference>
<dbReference type="EMBL" id="QVEP01000005">
    <property type="protein sequence ID" value="RGB81479.1"/>
    <property type="molecule type" value="Genomic_DNA"/>
</dbReference>
<accession>A0A3E2TT05</accession>
<evidence type="ECO:0000256" key="3">
    <source>
        <dbReference type="ARBA" id="ARBA00023014"/>
    </source>
</evidence>
<proteinExistence type="predicted"/>
<dbReference type="NCBIfam" id="NF038196">
    <property type="entry name" value="ferrodoxin_EFR1"/>
    <property type="match status" value="1"/>
</dbReference>
<evidence type="ECO:0000259" key="4">
    <source>
        <dbReference type="PROSITE" id="PS51379"/>
    </source>
</evidence>
<dbReference type="Gene3D" id="3.30.70.20">
    <property type="match status" value="1"/>
</dbReference>
<dbReference type="AlphaFoldDB" id="A0A3E2TT05"/>
<protein>
    <submittedName>
        <fullName evidence="5">Flavodoxin</fullName>
    </submittedName>
</protein>
<dbReference type="Pfam" id="PF13187">
    <property type="entry name" value="Fer4_9"/>
    <property type="match status" value="1"/>
</dbReference>
<comment type="caution">
    <text evidence="5">The sequence shown here is derived from an EMBL/GenBank/DDBJ whole genome shotgun (WGS) entry which is preliminary data.</text>
</comment>
<sequence>MIFCFSGTGNSRYIAQRIAEALQKTVIDLNARIKDNDTTTVDTGSDVIMVTPTYAWRIPKIVSEWMAKTKWTGAKRIWFVMDCGSEIGNAAKYNRSLAEQKQLHYMGTAQIIMPENYIAMFNAPQVDEAQQITAKAEPDIQAAIKCIQKKQEFPVPRNNLYDRLMSGPVNPIFYKMIVKADDFKASEACTGCGLCVRKCPMNNIQLREKKPVWGRNCTHCMACICYCPTEAIEYGKKSIGKPRYQFEKLTGVK</sequence>
<feature type="domain" description="4Fe-4S ferredoxin-type" evidence="4">
    <location>
        <begin position="179"/>
        <end position="209"/>
    </location>
</feature>
<dbReference type="PROSITE" id="PS00198">
    <property type="entry name" value="4FE4S_FER_1"/>
    <property type="match status" value="2"/>
</dbReference>
<dbReference type="InterPro" id="IPR017896">
    <property type="entry name" value="4Fe4S_Fe-S-bd"/>
</dbReference>
<keyword evidence="2" id="KW-0408">Iron</keyword>
<dbReference type="Proteomes" id="UP000260773">
    <property type="component" value="Unassembled WGS sequence"/>
</dbReference>
<dbReference type="GO" id="GO:0046872">
    <property type="term" value="F:metal ion binding"/>
    <property type="evidence" value="ECO:0007669"/>
    <property type="project" value="UniProtKB-KW"/>
</dbReference>
<evidence type="ECO:0000313" key="6">
    <source>
        <dbReference type="Proteomes" id="UP000260773"/>
    </source>
</evidence>
<evidence type="ECO:0000256" key="2">
    <source>
        <dbReference type="ARBA" id="ARBA00023004"/>
    </source>
</evidence>
<gene>
    <name evidence="5" type="ORF">DW070_03255</name>
</gene>
<name>A0A3E2TT05_9FIRM</name>
<dbReference type="GO" id="GO:0051536">
    <property type="term" value="F:iron-sulfur cluster binding"/>
    <property type="evidence" value="ECO:0007669"/>
    <property type="project" value="UniProtKB-KW"/>
</dbReference>
<dbReference type="Pfam" id="PF12724">
    <property type="entry name" value="Flavodoxin_5"/>
    <property type="match status" value="1"/>
</dbReference>
<dbReference type="InterPro" id="IPR047964">
    <property type="entry name" value="EFR1-like"/>
</dbReference>
<dbReference type="SUPFAM" id="SSF54862">
    <property type="entry name" value="4Fe-4S ferredoxins"/>
    <property type="match status" value="1"/>
</dbReference>
<feature type="domain" description="4Fe-4S ferredoxin-type" evidence="4">
    <location>
        <begin position="210"/>
        <end position="237"/>
    </location>
</feature>
<dbReference type="PROSITE" id="PS51379">
    <property type="entry name" value="4FE4S_FER_2"/>
    <property type="match status" value="2"/>
</dbReference>
<evidence type="ECO:0000256" key="1">
    <source>
        <dbReference type="ARBA" id="ARBA00022723"/>
    </source>
</evidence>
<keyword evidence="3" id="KW-0411">Iron-sulfur</keyword>
<dbReference type="InterPro" id="IPR017900">
    <property type="entry name" value="4Fe4S_Fe_S_CS"/>
</dbReference>
<evidence type="ECO:0000313" key="5">
    <source>
        <dbReference type="EMBL" id="RGB81479.1"/>
    </source>
</evidence>
<dbReference type="Gene3D" id="3.40.50.360">
    <property type="match status" value="1"/>
</dbReference>
<organism evidence="5 6">
    <name type="scientific">Coprococcus catus</name>
    <dbReference type="NCBI Taxonomy" id="116085"/>
    <lineage>
        <taxon>Bacteria</taxon>
        <taxon>Bacillati</taxon>
        <taxon>Bacillota</taxon>
        <taxon>Clostridia</taxon>
        <taxon>Lachnospirales</taxon>
        <taxon>Lachnospiraceae</taxon>
        <taxon>Coprococcus</taxon>
    </lineage>
</organism>
<keyword evidence="1" id="KW-0479">Metal-binding</keyword>
<dbReference type="InterPro" id="IPR029039">
    <property type="entry name" value="Flavoprotein-like_sf"/>
</dbReference>